<evidence type="ECO:0008006" key="4">
    <source>
        <dbReference type="Google" id="ProtNLM"/>
    </source>
</evidence>
<dbReference type="Gramene" id="ONIVA02G23360.1">
    <property type="protein sequence ID" value="ONIVA02G23360.1"/>
    <property type="gene ID" value="ONIVA02G23360"/>
</dbReference>
<feature type="compositionally biased region" description="Basic and acidic residues" evidence="1">
    <location>
        <begin position="118"/>
        <end position="134"/>
    </location>
</feature>
<reference evidence="2" key="2">
    <citation type="submission" date="2018-04" db="EMBL/GenBank/DDBJ databases">
        <title>OnivRS2 (Oryza nivara Reference Sequence Version 2).</title>
        <authorList>
            <person name="Zhang J."/>
            <person name="Kudrna D."/>
            <person name="Lee S."/>
            <person name="Talag J."/>
            <person name="Rajasekar S."/>
            <person name="Welchert J."/>
            <person name="Hsing Y.-I."/>
            <person name="Wing R.A."/>
        </authorList>
    </citation>
    <scope>NUCLEOTIDE SEQUENCE [LARGE SCALE GENOMIC DNA]</scope>
    <source>
        <strain evidence="2">SL10</strain>
    </source>
</reference>
<organism evidence="2">
    <name type="scientific">Oryza nivara</name>
    <name type="common">Indian wild rice</name>
    <name type="synonym">Oryza sativa f. spontanea</name>
    <dbReference type="NCBI Taxonomy" id="4536"/>
    <lineage>
        <taxon>Eukaryota</taxon>
        <taxon>Viridiplantae</taxon>
        <taxon>Streptophyta</taxon>
        <taxon>Embryophyta</taxon>
        <taxon>Tracheophyta</taxon>
        <taxon>Spermatophyta</taxon>
        <taxon>Magnoliopsida</taxon>
        <taxon>Liliopsida</taxon>
        <taxon>Poales</taxon>
        <taxon>Poaceae</taxon>
        <taxon>BOP clade</taxon>
        <taxon>Oryzoideae</taxon>
        <taxon>Oryzeae</taxon>
        <taxon>Oryzinae</taxon>
        <taxon>Oryza</taxon>
    </lineage>
</organism>
<reference evidence="2" key="1">
    <citation type="submission" date="2015-04" db="UniProtKB">
        <authorList>
            <consortium name="EnsemblPlants"/>
        </authorList>
    </citation>
    <scope>IDENTIFICATION</scope>
    <source>
        <strain evidence="2">SL10</strain>
    </source>
</reference>
<keyword evidence="3" id="KW-1185">Reference proteome</keyword>
<name>A0A0E0G8J2_ORYNI</name>
<evidence type="ECO:0000313" key="3">
    <source>
        <dbReference type="Proteomes" id="UP000006591"/>
    </source>
</evidence>
<dbReference type="HOGENOM" id="CLU_1629705_0_0_1"/>
<feature type="compositionally biased region" description="Polar residues" evidence="1">
    <location>
        <begin position="19"/>
        <end position="29"/>
    </location>
</feature>
<dbReference type="EnsemblPlants" id="ONIVA02G23360.1">
    <property type="protein sequence ID" value="ONIVA02G23360.1"/>
    <property type="gene ID" value="ONIVA02G23360"/>
</dbReference>
<dbReference type="AlphaFoldDB" id="A0A0E0G8J2"/>
<protein>
    <recommendedName>
        <fullName evidence="4">DUF834 domain-containing protein</fullName>
    </recommendedName>
</protein>
<feature type="region of interest" description="Disordered" evidence="1">
    <location>
        <begin position="1"/>
        <end position="67"/>
    </location>
</feature>
<feature type="region of interest" description="Disordered" evidence="1">
    <location>
        <begin position="118"/>
        <end position="140"/>
    </location>
</feature>
<feature type="compositionally biased region" description="Basic and acidic residues" evidence="1">
    <location>
        <begin position="51"/>
        <end position="65"/>
    </location>
</feature>
<evidence type="ECO:0000313" key="2">
    <source>
        <dbReference type="EnsemblPlants" id="ONIVA02G23360.1"/>
    </source>
</evidence>
<evidence type="ECO:0000256" key="1">
    <source>
        <dbReference type="SAM" id="MobiDB-lite"/>
    </source>
</evidence>
<dbReference type="Proteomes" id="UP000006591">
    <property type="component" value="Chromosome 2"/>
</dbReference>
<proteinExistence type="predicted"/>
<accession>A0A0E0G8J2</accession>
<sequence>MPPFWAESETPSSPPFFASKSTSPANRGQRSPPEPGYDDDGGGTVEEYVPVEERNKRDGRGRGKSDISQLVILTDVAAGGSGVAGRSCGRGGHAGAVGKAVARHEVQGRPAVGKVLRREQQGRPGEDRDGEAAARKVGKSAAIPAVGPAAALGIGMGHRRRHA</sequence>